<name>A0A6J7V8C3_9ZZZZ</name>
<evidence type="ECO:0000313" key="1">
    <source>
        <dbReference type="EMBL" id="CAB4342778.1"/>
    </source>
</evidence>
<proteinExistence type="predicted"/>
<reference evidence="2" key="1">
    <citation type="submission" date="2020-05" db="EMBL/GenBank/DDBJ databases">
        <authorList>
            <person name="Chiriac C."/>
            <person name="Salcher M."/>
            <person name="Ghai R."/>
            <person name="Kavagutti S V."/>
        </authorList>
    </citation>
    <scope>NUCLEOTIDE SEQUENCE</scope>
</reference>
<evidence type="ECO:0000313" key="2">
    <source>
        <dbReference type="EMBL" id="CAB5075054.1"/>
    </source>
</evidence>
<protein>
    <submittedName>
        <fullName evidence="2">Unannotated protein</fullName>
    </submittedName>
</protein>
<gene>
    <name evidence="1" type="ORF">UFOPK3331_01157</name>
    <name evidence="2" type="ORF">UFOPK4371_00420</name>
</gene>
<accession>A0A6J7V8C3</accession>
<organism evidence="2">
    <name type="scientific">freshwater metagenome</name>
    <dbReference type="NCBI Taxonomy" id="449393"/>
    <lineage>
        <taxon>unclassified sequences</taxon>
        <taxon>metagenomes</taxon>
        <taxon>ecological metagenomes</taxon>
    </lineage>
</organism>
<dbReference type="EMBL" id="CAESAL010000038">
    <property type="protein sequence ID" value="CAB4342778.1"/>
    <property type="molecule type" value="Genomic_DNA"/>
</dbReference>
<dbReference type="AlphaFoldDB" id="A0A6J7V8C3"/>
<sequence>MKIKLKFLCLSVTRDSKFVKRIDDLDAIRTNLLVHAIGAKDIRHADGVLQIAAPDTRECIGHTKVRVLTETGNEEYLARTIMRVPIRTVIEVAIARRRMSK</sequence>
<dbReference type="EMBL" id="CAFBRD010000014">
    <property type="protein sequence ID" value="CAB5075054.1"/>
    <property type="molecule type" value="Genomic_DNA"/>
</dbReference>